<dbReference type="InterPro" id="IPR040836">
    <property type="entry name" value="SAVED"/>
</dbReference>
<comment type="caution">
    <text evidence="2">The sequence shown here is derived from an EMBL/GenBank/DDBJ whole genome shotgun (WGS) entry which is preliminary data.</text>
</comment>
<proteinExistence type="predicted"/>
<name>A0A150PPF1_SORCE</name>
<feature type="domain" description="SMODS-associated and fused to various effectors" evidence="1">
    <location>
        <begin position="78"/>
        <end position="248"/>
    </location>
</feature>
<dbReference type="Proteomes" id="UP000075420">
    <property type="component" value="Unassembled WGS sequence"/>
</dbReference>
<protein>
    <recommendedName>
        <fullName evidence="1">SMODS-associated and fused to various effectors domain-containing protein</fullName>
    </recommendedName>
</protein>
<accession>A0A150PPF1</accession>
<evidence type="ECO:0000313" key="3">
    <source>
        <dbReference type="Proteomes" id="UP000075420"/>
    </source>
</evidence>
<sequence>MANSDLHILIVVDLYPAVSAAELRETLPHEREDRRTLLLTEFGAPRLAPPPDASPIDWPAVGRAVEKLVAEVHAIRGDRPTVLFIGGRGPLAVFVHLGYLLSKFGGRQVVINQPPGGGRWEHFPMEAAAGDGSPLLDVLAGLPAEEVPSSGRVGIYVDTAGRDTSRDVFRDFIKEEGDHVAGVVKLRSSAPLRVTPEHVPVLVLQLTQFFSQAPTRYPDRSGLSLFVGGPAQVAFAVGRAVNPTVVGKDIWLTEYRAPSYERVYSLPFNPRTEPEIPRGAEYVNARRDVLDAMAAAIDELKRHMKAEHLPADVLSASDRKKFIDRLARLERSTDSKKDSAFRLRVIEGHYALGEGIAEALRRSTVPEQQGFAKLLILHELLHDWQALRSTNYSAVGGAGFVLEQVDYAADAFAVRALMKMELDRGGDAARDEVRARLERWLDMVLRGIAAFDIMEQGATKMTRLGERRLRRYLMWHLQLARAATIREPSHVDEMLRPPLTVELAPLAGRLDTERYEKVVSRALPDTELFCAIGGHLVRQARRPGFDPGALVEAVRSYARELIQQAMVFLVDEHRGKLAPWIA</sequence>
<dbReference type="Pfam" id="PF18145">
    <property type="entry name" value="SAVED"/>
    <property type="match status" value="1"/>
</dbReference>
<evidence type="ECO:0000259" key="1">
    <source>
        <dbReference type="Pfam" id="PF18145"/>
    </source>
</evidence>
<reference evidence="2 3" key="1">
    <citation type="submission" date="2014-02" db="EMBL/GenBank/DDBJ databases">
        <title>The small core and large imbalanced accessory genome model reveals a collaborative survival strategy of Sorangium cellulosum strains in nature.</title>
        <authorList>
            <person name="Han K."/>
            <person name="Peng R."/>
            <person name="Blom J."/>
            <person name="Li Y.-Z."/>
        </authorList>
    </citation>
    <scope>NUCLEOTIDE SEQUENCE [LARGE SCALE GENOMIC DNA]</scope>
    <source>
        <strain evidence="2 3">So0157-25</strain>
    </source>
</reference>
<gene>
    <name evidence="2" type="ORF">BE08_43490</name>
</gene>
<organism evidence="2 3">
    <name type="scientific">Sorangium cellulosum</name>
    <name type="common">Polyangium cellulosum</name>
    <dbReference type="NCBI Taxonomy" id="56"/>
    <lineage>
        <taxon>Bacteria</taxon>
        <taxon>Pseudomonadati</taxon>
        <taxon>Myxococcota</taxon>
        <taxon>Polyangia</taxon>
        <taxon>Polyangiales</taxon>
        <taxon>Polyangiaceae</taxon>
        <taxon>Sorangium</taxon>
    </lineage>
</organism>
<dbReference type="AlphaFoldDB" id="A0A150PPF1"/>
<evidence type="ECO:0000313" key="2">
    <source>
        <dbReference type="EMBL" id="KYF57426.1"/>
    </source>
</evidence>
<dbReference type="EMBL" id="JELY01000971">
    <property type="protein sequence ID" value="KYF57426.1"/>
    <property type="molecule type" value="Genomic_DNA"/>
</dbReference>